<feature type="transmembrane region" description="Helical" evidence="8">
    <location>
        <begin position="186"/>
        <end position="210"/>
    </location>
</feature>
<accession>A0A5N5TKV7</accession>
<evidence type="ECO:0000256" key="8">
    <source>
        <dbReference type="SAM" id="Phobius"/>
    </source>
</evidence>
<feature type="transmembrane region" description="Helical" evidence="8">
    <location>
        <begin position="12"/>
        <end position="30"/>
    </location>
</feature>
<reference evidence="9 10" key="1">
    <citation type="journal article" date="2019" name="PLoS Biol.">
        <title>Sex chromosomes control vertical transmission of feminizing Wolbachia symbionts in an isopod.</title>
        <authorList>
            <person name="Becking T."/>
            <person name="Chebbi M.A."/>
            <person name="Giraud I."/>
            <person name="Moumen B."/>
            <person name="Laverre T."/>
            <person name="Caubet Y."/>
            <person name="Peccoud J."/>
            <person name="Gilbert C."/>
            <person name="Cordaux R."/>
        </authorList>
    </citation>
    <scope>NUCLEOTIDE SEQUENCE [LARGE SCALE GENOMIC DNA]</scope>
    <source>
        <strain evidence="9">ANa2</strain>
        <tissue evidence="9">Whole body excluding digestive tract and cuticle</tissue>
    </source>
</reference>
<dbReference type="Pfam" id="PF06699">
    <property type="entry name" value="PIG-F"/>
    <property type="match status" value="1"/>
</dbReference>
<dbReference type="AlphaFoldDB" id="A0A5N5TKV7"/>
<dbReference type="UniPathway" id="UPA00196"/>
<dbReference type="InterPro" id="IPR009580">
    <property type="entry name" value="GPI_biosynthesis_protein_Pig-F"/>
</dbReference>
<evidence type="ECO:0000256" key="6">
    <source>
        <dbReference type="ARBA" id="ARBA00022989"/>
    </source>
</evidence>
<keyword evidence="7 8" id="KW-0472">Membrane</keyword>
<evidence type="ECO:0000256" key="7">
    <source>
        <dbReference type="ARBA" id="ARBA00023136"/>
    </source>
</evidence>
<evidence type="ECO:0000256" key="5">
    <source>
        <dbReference type="ARBA" id="ARBA00022824"/>
    </source>
</evidence>
<dbReference type="GO" id="GO:0006506">
    <property type="term" value="P:GPI anchor biosynthetic process"/>
    <property type="evidence" value="ECO:0007669"/>
    <property type="project" value="UniProtKB-UniPathway"/>
</dbReference>
<keyword evidence="6 8" id="KW-1133">Transmembrane helix</keyword>
<feature type="transmembrane region" description="Helical" evidence="8">
    <location>
        <begin position="122"/>
        <end position="140"/>
    </location>
</feature>
<comment type="subcellular location">
    <subcellularLocation>
        <location evidence="1">Endoplasmic reticulum membrane</location>
        <topology evidence="1">Multi-pass membrane protein</topology>
    </subcellularLocation>
</comment>
<evidence type="ECO:0000313" key="9">
    <source>
        <dbReference type="EMBL" id="KAB7506779.1"/>
    </source>
</evidence>
<keyword evidence="3" id="KW-0337">GPI-anchor biosynthesis</keyword>
<keyword evidence="10" id="KW-1185">Reference proteome</keyword>
<evidence type="ECO:0000256" key="1">
    <source>
        <dbReference type="ARBA" id="ARBA00004477"/>
    </source>
</evidence>
<evidence type="ECO:0000256" key="2">
    <source>
        <dbReference type="ARBA" id="ARBA00004687"/>
    </source>
</evidence>
<proteinExistence type="predicted"/>
<gene>
    <name evidence="9" type="primary">Pigf</name>
    <name evidence="9" type="ORF">Anas_00183</name>
</gene>
<keyword evidence="5" id="KW-0256">Endoplasmic reticulum</keyword>
<sequence>MHSKKFLNINKIFYIFISSFSLISIYIKNFDIDESIRTLLFFSVITIIFEILYKFLTSFVISSELKGKNFDFGSYEGHLFSKKNKFKVLSIFALIFYSIISVVLTHLTVVLFGAYVVQDFEATLVFSFLVASLVFIRPLIKFGTSAVIAVCEDWNWSNSSQVQGSFVLFGVWLGTFVIPLDWDRPWQVWPIPCAVGGLLGELAASLALLLNSFGKEKKVI</sequence>
<comment type="pathway">
    <text evidence="2">Glycolipid biosynthesis; glycosylphosphatidylinositol-anchor biosynthesis.</text>
</comment>
<protein>
    <submittedName>
        <fullName evidence="9">Phosphatidylinositol-glycan biosynthesis class F protein</fullName>
    </submittedName>
</protein>
<feature type="transmembrane region" description="Helical" evidence="8">
    <location>
        <begin position="88"/>
        <end position="116"/>
    </location>
</feature>
<feature type="transmembrane region" description="Helical" evidence="8">
    <location>
        <begin position="161"/>
        <end position="180"/>
    </location>
</feature>
<comment type="caution">
    <text evidence="9">The sequence shown here is derived from an EMBL/GenBank/DDBJ whole genome shotgun (WGS) entry which is preliminary data.</text>
</comment>
<dbReference type="EMBL" id="SEYY01000660">
    <property type="protein sequence ID" value="KAB7506779.1"/>
    <property type="molecule type" value="Genomic_DNA"/>
</dbReference>
<evidence type="ECO:0000256" key="3">
    <source>
        <dbReference type="ARBA" id="ARBA00022502"/>
    </source>
</evidence>
<organism evidence="9 10">
    <name type="scientific">Armadillidium nasatum</name>
    <dbReference type="NCBI Taxonomy" id="96803"/>
    <lineage>
        <taxon>Eukaryota</taxon>
        <taxon>Metazoa</taxon>
        <taxon>Ecdysozoa</taxon>
        <taxon>Arthropoda</taxon>
        <taxon>Crustacea</taxon>
        <taxon>Multicrustacea</taxon>
        <taxon>Malacostraca</taxon>
        <taxon>Eumalacostraca</taxon>
        <taxon>Peracarida</taxon>
        <taxon>Isopoda</taxon>
        <taxon>Oniscidea</taxon>
        <taxon>Crinocheta</taxon>
        <taxon>Armadillidiidae</taxon>
        <taxon>Armadillidium</taxon>
    </lineage>
</organism>
<evidence type="ECO:0000256" key="4">
    <source>
        <dbReference type="ARBA" id="ARBA00022692"/>
    </source>
</evidence>
<dbReference type="GO" id="GO:0005789">
    <property type="term" value="C:endoplasmic reticulum membrane"/>
    <property type="evidence" value="ECO:0007669"/>
    <property type="project" value="UniProtKB-SubCell"/>
</dbReference>
<dbReference type="OrthoDB" id="17366at2759"/>
<dbReference type="Proteomes" id="UP000326759">
    <property type="component" value="Unassembled WGS sequence"/>
</dbReference>
<evidence type="ECO:0000313" key="10">
    <source>
        <dbReference type="Proteomes" id="UP000326759"/>
    </source>
</evidence>
<keyword evidence="4 8" id="KW-0812">Transmembrane</keyword>
<name>A0A5N5TKV7_9CRUS</name>
<feature type="transmembrane region" description="Helical" evidence="8">
    <location>
        <begin position="36"/>
        <end position="56"/>
    </location>
</feature>